<evidence type="ECO:0000313" key="3">
    <source>
        <dbReference type="Proteomes" id="UP000599578"/>
    </source>
</evidence>
<dbReference type="Pfam" id="PF10881">
    <property type="entry name" value="DUF2726"/>
    <property type="match status" value="1"/>
</dbReference>
<dbReference type="EMBL" id="BMLT01000009">
    <property type="protein sequence ID" value="GGO85719.1"/>
    <property type="molecule type" value="Genomic_DNA"/>
</dbReference>
<comment type="caution">
    <text evidence="2">The sequence shown here is derived from an EMBL/GenBank/DDBJ whole genome shotgun (WGS) entry which is preliminary data.</text>
</comment>
<accession>A0A917ZM07</accession>
<name>A0A917ZM07_9GAMM</name>
<dbReference type="AlphaFoldDB" id="A0A917ZM07"/>
<dbReference type="InterPro" id="IPR024402">
    <property type="entry name" value="DUF2726"/>
</dbReference>
<protein>
    <recommendedName>
        <fullName evidence="1">DUF2726 domain-containing protein</fullName>
    </recommendedName>
</protein>
<dbReference type="Proteomes" id="UP000599578">
    <property type="component" value="Unassembled WGS sequence"/>
</dbReference>
<gene>
    <name evidence="2" type="ORF">GCM10011348_34920</name>
</gene>
<organism evidence="2 3">
    <name type="scientific">Marinobacterium nitratireducens</name>
    <dbReference type="NCBI Taxonomy" id="518897"/>
    <lineage>
        <taxon>Bacteria</taxon>
        <taxon>Pseudomonadati</taxon>
        <taxon>Pseudomonadota</taxon>
        <taxon>Gammaproteobacteria</taxon>
        <taxon>Oceanospirillales</taxon>
        <taxon>Oceanospirillaceae</taxon>
        <taxon>Marinobacterium</taxon>
    </lineage>
</organism>
<dbReference type="RefSeq" id="WP_188861892.1">
    <property type="nucleotide sequence ID" value="NZ_BMLT01000009.1"/>
</dbReference>
<reference evidence="2 3" key="1">
    <citation type="journal article" date="2014" name="Int. J. Syst. Evol. Microbiol.">
        <title>Complete genome sequence of Corynebacterium casei LMG S-19264T (=DSM 44701T), isolated from a smear-ripened cheese.</title>
        <authorList>
            <consortium name="US DOE Joint Genome Institute (JGI-PGF)"/>
            <person name="Walter F."/>
            <person name="Albersmeier A."/>
            <person name="Kalinowski J."/>
            <person name="Ruckert C."/>
        </authorList>
    </citation>
    <scope>NUCLEOTIDE SEQUENCE [LARGE SCALE GENOMIC DNA]</scope>
    <source>
        <strain evidence="2 3">CGMCC 1.7286</strain>
    </source>
</reference>
<keyword evidence="3" id="KW-1185">Reference proteome</keyword>
<proteinExistence type="predicted"/>
<evidence type="ECO:0000259" key="1">
    <source>
        <dbReference type="Pfam" id="PF10881"/>
    </source>
</evidence>
<evidence type="ECO:0000313" key="2">
    <source>
        <dbReference type="EMBL" id="GGO85719.1"/>
    </source>
</evidence>
<sequence>MDAFLLIAIAVIVVLLLLKKHLNGNDSDAASKPAYRRKPALFTPAERSFAGVLDMVLDDRYRLFGKVRVADLIEPQPSRDRRLWQIAFNRISAKHFDFVICDSCDLAPLCVIELDDSSHQKSKRQQRDELLERICSQVALPLVRVPARKGYKRAEVEALLKPLWYLNSIPEEEASALTMSLRADRDDRIGIVERGR</sequence>
<feature type="domain" description="DUF2726" evidence="1">
    <location>
        <begin position="40"/>
        <end position="159"/>
    </location>
</feature>